<comment type="caution">
    <text evidence="2">The sequence shown here is derived from an EMBL/GenBank/DDBJ whole genome shotgun (WGS) entry which is preliminary data.</text>
</comment>
<evidence type="ECO:0000313" key="3">
    <source>
        <dbReference type="Proteomes" id="UP001196413"/>
    </source>
</evidence>
<dbReference type="Proteomes" id="UP001196413">
    <property type="component" value="Unassembled WGS sequence"/>
</dbReference>
<dbReference type="InterPro" id="IPR006342">
    <property type="entry name" value="FkbM_mtfrase"/>
</dbReference>
<proteinExistence type="predicted"/>
<sequence length="125" mass="14386">MATISNTTDESRSMYTIDYLMRLEGISEFELLKADIEGAEFDIIPSLLDLHKPAQLYNDQKAQRKETYQLYQLNTPTGGDDQYNQKNVLIEFALVWEKRKKKQLVKGDNVSISTSIMVFSATEQK</sequence>
<name>A0AAD5MGU9_PARTN</name>
<protein>
    <recommendedName>
        <fullName evidence="1">Methyltransferase FkbM domain-containing protein</fullName>
    </recommendedName>
</protein>
<dbReference type="EMBL" id="JAHQIW010003358">
    <property type="protein sequence ID" value="KAJ1358305.1"/>
    <property type="molecule type" value="Genomic_DNA"/>
</dbReference>
<evidence type="ECO:0000313" key="2">
    <source>
        <dbReference type="EMBL" id="KAJ1358305.1"/>
    </source>
</evidence>
<accession>A0AAD5MGU9</accession>
<evidence type="ECO:0000259" key="1">
    <source>
        <dbReference type="Pfam" id="PF05050"/>
    </source>
</evidence>
<feature type="domain" description="Methyltransferase FkbM" evidence="1">
    <location>
        <begin position="10"/>
        <end position="44"/>
    </location>
</feature>
<dbReference type="AlphaFoldDB" id="A0AAD5MGU9"/>
<dbReference type="Pfam" id="PF05050">
    <property type="entry name" value="Methyltransf_21"/>
    <property type="match status" value="1"/>
</dbReference>
<keyword evidence="3" id="KW-1185">Reference proteome</keyword>
<organism evidence="2 3">
    <name type="scientific">Parelaphostrongylus tenuis</name>
    <name type="common">Meningeal worm</name>
    <dbReference type="NCBI Taxonomy" id="148309"/>
    <lineage>
        <taxon>Eukaryota</taxon>
        <taxon>Metazoa</taxon>
        <taxon>Ecdysozoa</taxon>
        <taxon>Nematoda</taxon>
        <taxon>Chromadorea</taxon>
        <taxon>Rhabditida</taxon>
        <taxon>Rhabditina</taxon>
        <taxon>Rhabditomorpha</taxon>
        <taxon>Strongyloidea</taxon>
        <taxon>Metastrongylidae</taxon>
        <taxon>Parelaphostrongylus</taxon>
    </lineage>
</organism>
<gene>
    <name evidence="2" type="ORF">KIN20_016707</name>
</gene>
<reference evidence="2" key="1">
    <citation type="submission" date="2021-06" db="EMBL/GenBank/DDBJ databases">
        <title>Parelaphostrongylus tenuis whole genome reference sequence.</title>
        <authorList>
            <person name="Garwood T.J."/>
            <person name="Larsen P.A."/>
            <person name="Fountain-Jones N.M."/>
            <person name="Garbe J.R."/>
            <person name="Macchietto M.G."/>
            <person name="Kania S.A."/>
            <person name="Gerhold R.W."/>
            <person name="Richards J.E."/>
            <person name="Wolf T.M."/>
        </authorList>
    </citation>
    <scope>NUCLEOTIDE SEQUENCE</scope>
    <source>
        <strain evidence="2">MNPRO001-30</strain>
        <tissue evidence="2">Meninges</tissue>
    </source>
</reference>